<dbReference type="STRING" id="502025.Hoch_4136"/>
<dbReference type="KEGG" id="hoh:Hoch_4136"/>
<dbReference type="Proteomes" id="UP000001880">
    <property type="component" value="Chromosome"/>
</dbReference>
<evidence type="ECO:0000256" key="1">
    <source>
        <dbReference type="SAM" id="MobiDB-lite"/>
    </source>
</evidence>
<dbReference type="HOGENOM" id="CLU_1159805_0_0_7"/>
<sequence length="239" mass="24733">MAERVVAGQSAEDLLTNGPASDNARAATATGSTGQVQRKLILTGDEAHINRVLAILNRSLFGYTATVDDAGLVSIARNDIVGPPSEAQQATHEHIARIITDAQVTTVGVESGSPDIIGGSYASESIDIADLEALAGNSGMSDHGALLHELVEQYHKQVHGTAYTTIIEHSGAHGEGIAAEGDLNGMNRGTHTVLSSSVNADGTTDAVLEVPYTRPDGSGVITTLTIEGNNIVSSSEREI</sequence>
<reference evidence="2 3" key="1">
    <citation type="journal article" date="2010" name="Stand. Genomic Sci.">
        <title>Complete genome sequence of Haliangium ochraceum type strain (SMP-2).</title>
        <authorList>
            <consortium name="US DOE Joint Genome Institute (JGI-PGF)"/>
            <person name="Ivanova N."/>
            <person name="Daum C."/>
            <person name="Lang E."/>
            <person name="Abt B."/>
            <person name="Kopitz M."/>
            <person name="Saunders E."/>
            <person name="Lapidus A."/>
            <person name="Lucas S."/>
            <person name="Glavina Del Rio T."/>
            <person name="Nolan M."/>
            <person name="Tice H."/>
            <person name="Copeland A."/>
            <person name="Cheng J.F."/>
            <person name="Chen F."/>
            <person name="Bruce D."/>
            <person name="Goodwin L."/>
            <person name="Pitluck S."/>
            <person name="Mavromatis K."/>
            <person name="Pati A."/>
            <person name="Mikhailova N."/>
            <person name="Chen A."/>
            <person name="Palaniappan K."/>
            <person name="Land M."/>
            <person name="Hauser L."/>
            <person name="Chang Y.J."/>
            <person name="Jeffries C.D."/>
            <person name="Detter J.C."/>
            <person name="Brettin T."/>
            <person name="Rohde M."/>
            <person name="Goker M."/>
            <person name="Bristow J."/>
            <person name="Markowitz V."/>
            <person name="Eisen J.A."/>
            <person name="Hugenholtz P."/>
            <person name="Kyrpides N.C."/>
            <person name="Klenk H.P."/>
        </authorList>
    </citation>
    <scope>NUCLEOTIDE SEQUENCE [LARGE SCALE GENOMIC DNA]</scope>
    <source>
        <strain evidence="3">DSM 14365 / CIP 107738 / JCM 11303 / AJ 13395 / SMP-2</strain>
    </source>
</reference>
<proteinExistence type="predicted"/>
<dbReference type="AlphaFoldDB" id="D0LKR4"/>
<evidence type="ECO:0000313" key="2">
    <source>
        <dbReference type="EMBL" id="ACY16634.1"/>
    </source>
</evidence>
<keyword evidence="3" id="KW-1185">Reference proteome</keyword>
<evidence type="ECO:0000313" key="3">
    <source>
        <dbReference type="Proteomes" id="UP000001880"/>
    </source>
</evidence>
<name>D0LKR4_HALO1</name>
<dbReference type="eggNOG" id="COG5412">
    <property type="taxonomic scope" value="Bacteria"/>
</dbReference>
<gene>
    <name evidence="2" type="ordered locus">Hoch_4136</name>
</gene>
<organism evidence="2 3">
    <name type="scientific">Haliangium ochraceum (strain DSM 14365 / JCM 11303 / SMP-2)</name>
    <dbReference type="NCBI Taxonomy" id="502025"/>
    <lineage>
        <taxon>Bacteria</taxon>
        <taxon>Pseudomonadati</taxon>
        <taxon>Myxococcota</taxon>
        <taxon>Polyangia</taxon>
        <taxon>Haliangiales</taxon>
        <taxon>Kofleriaceae</taxon>
        <taxon>Haliangium</taxon>
    </lineage>
</organism>
<protein>
    <submittedName>
        <fullName evidence="2">Uncharacterized protein</fullName>
    </submittedName>
</protein>
<dbReference type="EMBL" id="CP001804">
    <property type="protein sequence ID" value="ACY16634.1"/>
    <property type="molecule type" value="Genomic_DNA"/>
</dbReference>
<feature type="region of interest" description="Disordered" evidence="1">
    <location>
        <begin position="1"/>
        <end position="31"/>
    </location>
</feature>
<accession>D0LKR4</accession>